<dbReference type="GO" id="GO:1990112">
    <property type="term" value="C:RQC complex"/>
    <property type="evidence" value="ECO:0007669"/>
    <property type="project" value="TreeGrafter"/>
</dbReference>
<proteinExistence type="predicted"/>
<dbReference type="Proteomes" id="UP000887574">
    <property type="component" value="Unplaced"/>
</dbReference>
<feature type="region of interest" description="Disordered" evidence="1">
    <location>
        <begin position="133"/>
        <end position="168"/>
    </location>
</feature>
<evidence type="ECO:0000313" key="3">
    <source>
        <dbReference type="WBParaSite" id="jg1793"/>
    </source>
</evidence>
<organism evidence="2 3">
    <name type="scientific">Ditylenchus dipsaci</name>
    <dbReference type="NCBI Taxonomy" id="166011"/>
    <lineage>
        <taxon>Eukaryota</taxon>
        <taxon>Metazoa</taxon>
        <taxon>Ecdysozoa</taxon>
        <taxon>Nematoda</taxon>
        <taxon>Chromadorea</taxon>
        <taxon>Rhabditida</taxon>
        <taxon>Tylenchina</taxon>
        <taxon>Tylenchomorpha</taxon>
        <taxon>Sphaerularioidea</taxon>
        <taxon>Anguinidae</taxon>
        <taxon>Anguininae</taxon>
        <taxon>Ditylenchus</taxon>
    </lineage>
</organism>
<dbReference type="PANTHER" id="PTHR22684:SF0">
    <property type="entry name" value="RIBOSOME QUALITY CONTROL COMPLEX SUBUNIT TCF25"/>
    <property type="match status" value="1"/>
</dbReference>
<evidence type="ECO:0000313" key="2">
    <source>
        <dbReference type="Proteomes" id="UP000887574"/>
    </source>
</evidence>
<feature type="compositionally biased region" description="Polar residues" evidence="1">
    <location>
        <begin position="227"/>
        <end position="236"/>
    </location>
</feature>
<accession>A0A915DD08</accession>
<feature type="compositionally biased region" description="Polar residues" evidence="1">
    <location>
        <begin position="253"/>
        <end position="263"/>
    </location>
</feature>
<protein>
    <submittedName>
        <fullName evidence="3">Uncharacterized protein</fullName>
    </submittedName>
</protein>
<evidence type="ECO:0000256" key="1">
    <source>
        <dbReference type="SAM" id="MobiDB-lite"/>
    </source>
</evidence>
<dbReference type="Pfam" id="PF04910">
    <property type="entry name" value="Tcf25"/>
    <property type="match status" value="1"/>
</dbReference>
<feature type="region of interest" description="Disordered" evidence="1">
    <location>
        <begin position="213"/>
        <end position="292"/>
    </location>
</feature>
<sequence length="292" mass="32980">MLPNFLYSTALAHYFLSLSSDNDKHHTDLAEQFLESALCRFPFLLGQILDKLSIQPDSKIDNNYYLNTLAFNRETEGIKMITNIFLHHSLELWRLPNPHLDEWSKKRRRIFVGMPQNLIRHAVLHSIQHESSASNSIADPCPPPSDDTQADYDPIDLNQMAGPASTRNVSSSVVMEFMRSLLPPEYQPQLDTVGGTLRDRFDDLAGRFMDTFRSQEEESPTHALLPDTSNEENLAGSSLEPIRAEQDSVEDGPNTSNMMVASQNEEEGQNKSSEQTEEEKNEPKDSAAKKSD</sequence>
<dbReference type="InterPro" id="IPR006994">
    <property type="entry name" value="TCF25/Rqc1"/>
</dbReference>
<dbReference type="PANTHER" id="PTHR22684">
    <property type="entry name" value="NULP1-RELATED"/>
    <property type="match status" value="1"/>
</dbReference>
<keyword evidence="2" id="KW-1185">Reference proteome</keyword>
<dbReference type="AlphaFoldDB" id="A0A915DD08"/>
<name>A0A915DD08_9BILA</name>
<reference evidence="3" key="1">
    <citation type="submission" date="2022-11" db="UniProtKB">
        <authorList>
            <consortium name="WormBaseParasite"/>
        </authorList>
    </citation>
    <scope>IDENTIFICATION</scope>
</reference>
<feature type="compositionally biased region" description="Basic and acidic residues" evidence="1">
    <location>
        <begin position="281"/>
        <end position="292"/>
    </location>
</feature>
<dbReference type="WBParaSite" id="jg1793">
    <property type="protein sequence ID" value="jg1793"/>
    <property type="gene ID" value="jg1793"/>
</dbReference>